<dbReference type="PANTHER" id="PTHR11803:SF39">
    <property type="entry name" value="2-IMINOBUTANOATE_2-IMINOPROPANOATE DEAMINASE"/>
    <property type="match status" value="1"/>
</dbReference>
<name>A0A2M6WJF2_9BACT</name>
<accession>A0A2M6WJF2</accession>
<dbReference type="GO" id="GO:0005829">
    <property type="term" value="C:cytosol"/>
    <property type="evidence" value="ECO:0007669"/>
    <property type="project" value="TreeGrafter"/>
</dbReference>
<evidence type="ECO:0000313" key="1">
    <source>
        <dbReference type="EMBL" id="PIT92930.1"/>
    </source>
</evidence>
<dbReference type="Proteomes" id="UP000229112">
    <property type="component" value="Unassembled WGS sequence"/>
</dbReference>
<dbReference type="SUPFAM" id="SSF55298">
    <property type="entry name" value="YjgF-like"/>
    <property type="match status" value="1"/>
</dbReference>
<organism evidence="1 2">
    <name type="scientific">Candidatus Harrisonbacteria bacterium CG10_big_fil_rev_8_21_14_0_10_38_8</name>
    <dbReference type="NCBI Taxonomy" id="1974582"/>
    <lineage>
        <taxon>Bacteria</taxon>
        <taxon>Candidatus Harrisoniibacteriota</taxon>
    </lineage>
</organism>
<dbReference type="PANTHER" id="PTHR11803">
    <property type="entry name" value="2-IMINOBUTANOATE/2-IMINOPROPANOATE DEAMINASE RIDA"/>
    <property type="match status" value="1"/>
</dbReference>
<dbReference type="CDD" id="cd00448">
    <property type="entry name" value="YjgF_YER057c_UK114_family"/>
    <property type="match status" value="1"/>
</dbReference>
<dbReference type="AlphaFoldDB" id="A0A2M6WJF2"/>
<comment type="caution">
    <text evidence="1">The sequence shown here is derived from an EMBL/GenBank/DDBJ whole genome shotgun (WGS) entry which is preliminary data.</text>
</comment>
<protein>
    <submittedName>
        <fullName evidence="1">Reactive intermediate/imine deaminase</fullName>
    </submittedName>
</protein>
<dbReference type="EMBL" id="PFAY01000026">
    <property type="protein sequence ID" value="PIT92930.1"/>
    <property type="molecule type" value="Genomic_DNA"/>
</dbReference>
<dbReference type="InterPro" id="IPR035959">
    <property type="entry name" value="RutC-like_sf"/>
</dbReference>
<dbReference type="GO" id="GO:0019239">
    <property type="term" value="F:deaminase activity"/>
    <property type="evidence" value="ECO:0007669"/>
    <property type="project" value="TreeGrafter"/>
</dbReference>
<evidence type="ECO:0000313" key="2">
    <source>
        <dbReference type="Proteomes" id="UP000229112"/>
    </source>
</evidence>
<feature type="non-terminal residue" evidence="1">
    <location>
        <position position="1"/>
    </location>
</feature>
<proteinExistence type="predicted"/>
<dbReference type="Pfam" id="PF01042">
    <property type="entry name" value="Ribonuc_L-PSP"/>
    <property type="match status" value="1"/>
</dbReference>
<gene>
    <name evidence="1" type="ORF">COU06_02630</name>
</gene>
<reference evidence="2" key="1">
    <citation type="submission" date="2017-09" db="EMBL/GenBank/DDBJ databases">
        <title>Depth-based differentiation of microbial function through sediment-hosted aquifers and enrichment of novel symbionts in the deep terrestrial subsurface.</title>
        <authorList>
            <person name="Probst A.J."/>
            <person name="Ladd B."/>
            <person name="Jarett J.K."/>
            <person name="Geller-Mcgrath D.E."/>
            <person name="Sieber C.M.K."/>
            <person name="Emerson J.B."/>
            <person name="Anantharaman K."/>
            <person name="Thomas B.C."/>
            <person name="Malmstrom R."/>
            <person name="Stieglmeier M."/>
            <person name="Klingl A."/>
            <person name="Woyke T."/>
            <person name="Ryan C.M."/>
            <person name="Banfield J.F."/>
        </authorList>
    </citation>
    <scope>NUCLEOTIDE SEQUENCE [LARGE SCALE GENOMIC DNA]</scope>
</reference>
<dbReference type="InterPro" id="IPR006175">
    <property type="entry name" value="YjgF/YER057c/UK114"/>
</dbReference>
<dbReference type="Gene3D" id="3.30.1330.40">
    <property type="entry name" value="RutC-like"/>
    <property type="match status" value="1"/>
</dbReference>
<sequence>SKTRVSNGLIFVSGQVPITPNGEILKGTLTDQTKQIMENIKEALSAEGASLSDIVKTTIYVTDMVSSKEVSDEYISYFSEPYPAREMVCVKELPLGAEIEISVIAGKVE</sequence>